<keyword evidence="2 6" id="KW-0812">Transmembrane</keyword>
<dbReference type="GO" id="GO:0016020">
    <property type="term" value="C:membrane"/>
    <property type="evidence" value="ECO:0007669"/>
    <property type="project" value="UniProtKB-SubCell"/>
</dbReference>
<name>A0A1F8B6U2_9BACT</name>
<protein>
    <recommendedName>
        <fullName evidence="5">Signal peptidase I</fullName>
        <ecNumber evidence="5">3.4.21.89</ecNumber>
    </recommendedName>
</protein>
<keyword evidence="3 6" id="KW-1133">Transmembrane helix</keyword>
<organism evidence="7 8">
    <name type="scientific">Candidatus Woesebacteria bacterium RIFCSPLOWO2_01_FULL_39_10</name>
    <dbReference type="NCBI Taxonomy" id="1802516"/>
    <lineage>
        <taxon>Bacteria</taxon>
        <taxon>Candidatus Woeseibacteriota</taxon>
    </lineage>
</organism>
<comment type="subcellular location">
    <subcellularLocation>
        <location evidence="1">Membrane</location>
    </subcellularLocation>
</comment>
<dbReference type="PANTHER" id="PTHR10806">
    <property type="entry name" value="SIGNAL PEPTIDASE COMPLEX CATALYTIC SUBUNIT SEC11"/>
    <property type="match status" value="1"/>
</dbReference>
<dbReference type="Proteomes" id="UP000179018">
    <property type="component" value="Unassembled WGS sequence"/>
</dbReference>
<feature type="transmembrane region" description="Helical" evidence="6">
    <location>
        <begin position="12"/>
        <end position="36"/>
    </location>
</feature>
<evidence type="ECO:0000256" key="3">
    <source>
        <dbReference type="ARBA" id="ARBA00022989"/>
    </source>
</evidence>
<dbReference type="PANTHER" id="PTHR10806:SF6">
    <property type="entry name" value="SIGNAL PEPTIDASE COMPLEX CATALYTIC SUBUNIT SEC11"/>
    <property type="match status" value="1"/>
</dbReference>
<evidence type="ECO:0000256" key="6">
    <source>
        <dbReference type="SAM" id="Phobius"/>
    </source>
</evidence>
<dbReference type="GO" id="GO:0006465">
    <property type="term" value="P:signal peptide processing"/>
    <property type="evidence" value="ECO:0007669"/>
    <property type="project" value="UniProtKB-UniRule"/>
</dbReference>
<dbReference type="EC" id="3.4.21.89" evidence="5"/>
<evidence type="ECO:0000256" key="5">
    <source>
        <dbReference type="NCBIfam" id="TIGR02228"/>
    </source>
</evidence>
<dbReference type="CDD" id="cd06462">
    <property type="entry name" value="Peptidase_S24_S26"/>
    <property type="match status" value="1"/>
</dbReference>
<gene>
    <name evidence="7" type="ORF">A3A75_06050</name>
</gene>
<dbReference type="STRING" id="1802516.A3A75_06050"/>
<dbReference type="GO" id="GO:0004252">
    <property type="term" value="F:serine-type endopeptidase activity"/>
    <property type="evidence" value="ECO:0007669"/>
    <property type="project" value="UniProtKB-UniRule"/>
</dbReference>
<dbReference type="InterPro" id="IPR036286">
    <property type="entry name" value="LexA/Signal_pep-like_sf"/>
</dbReference>
<evidence type="ECO:0000313" key="8">
    <source>
        <dbReference type="Proteomes" id="UP000179018"/>
    </source>
</evidence>
<keyword evidence="4 6" id="KW-0472">Membrane</keyword>
<proteinExistence type="predicted"/>
<evidence type="ECO:0000256" key="4">
    <source>
        <dbReference type="ARBA" id="ARBA00023136"/>
    </source>
</evidence>
<evidence type="ECO:0000313" key="7">
    <source>
        <dbReference type="EMBL" id="OGM59419.1"/>
    </source>
</evidence>
<dbReference type="NCBIfam" id="TIGR02228">
    <property type="entry name" value="sigpep_I_arch"/>
    <property type="match status" value="1"/>
</dbReference>
<dbReference type="EMBL" id="MGHC01000021">
    <property type="protein sequence ID" value="OGM59419.1"/>
    <property type="molecule type" value="Genomic_DNA"/>
</dbReference>
<evidence type="ECO:0000256" key="1">
    <source>
        <dbReference type="ARBA" id="ARBA00004370"/>
    </source>
</evidence>
<sequence length="190" mass="21086">MRNDVEKKHNIISYFLITLLLAILLALSATATYLLLDTFRFVPPGGWNMRTPGVLLAFPRTYLVQSGSMEPAIKTGSIVITLPSSVYSQGEVITFSKNSKNIVTHRIQAKLYPEGASSSPVYKTAGDANENFDNWEVNNSDIIGKVVFSVPYVGYVADFAKKPQGFILLVIIPATIIIYEELKNIIRELK</sequence>
<accession>A0A1F8B6U2</accession>
<dbReference type="AlphaFoldDB" id="A0A1F8B6U2"/>
<dbReference type="GO" id="GO:0009003">
    <property type="term" value="F:signal peptidase activity"/>
    <property type="evidence" value="ECO:0007669"/>
    <property type="project" value="UniProtKB-EC"/>
</dbReference>
<feature type="non-terminal residue" evidence="7">
    <location>
        <position position="190"/>
    </location>
</feature>
<evidence type="ECO:0000256" key="2">
    <source>
        <dbReference type="ARBA" id="ARBA00022692"/>
    </source>
</evidence>
<reference evidence="7 8" key="1">
    <citation type="journal article" date="2016" name="Nat. Commun.">
        <title>Thousands of microbial genomes shed light on interconnected biogeochemical processes in an aquifer system.</title>
        <authorList>
            <person name="Anantharaman K."/>
            <person name="Brown C.T."/>
            <person name="Hug L.A."/>
            <person name="Sharon I."/>
            <person name="Castelle C.J."/>
            <person name="Probst A.J."/>
            <person name="Thomas B.C."/>
            <person name="Singh A."/>
            <person name="Wilkins M.J."/>
            <person name="Karaoz U."/>
            <person name="Brodie E.L."/>
            <person name="Williams K.H."/>
            <person name="Hubbard S.S."/>
            <person name="Banfield J.F."/>
        </authorList>
    </citation>
    <scope>NUCLEOTIDE SEQUENCE [LARGE SCALE GENOMIC DNA]</scope>
</reference>
<comment type="caution">
    <text evidence="7">The sequence shown here is derived from an EMBL/GenBank/DDBJ whole genome shotgun (WGS) entry which is preliminary data.</text>
</comment>
<dbReference type="InterPro" id="IPR001733">
    <property type="entry name" value="Peptidase_S26B"/>
</dbReference>
<dbReference type="SUPFAM" id="SSF51306">
    <property type="entry name" value="LexA/Signal peptidase"/>
    <property type="match status" value="1"/>
</dbReference>